<dbReference type="GO" id="GO:0016787">
    <property type="term" value="F:hydrolase activity"/>
    <property type="evidence" value="ECO:0007669"/>
    <property type="project" value="UniProtKB-KW"/>
</dbReference>
<dbReference type="KEGG" id="mff:MFFC18_20020"/>
<name>A0A5B9PGV1_9BACT</name>
<dbReference type="Pfam" id="PF12146">
    <property type="entry name" value="Hydrolase_4"/>
    <property type="match status" value="1"/>
</dbReference>
<evidence type="ECO:0000313" key="3">
    <source>
        <dbReference type="Proteomes" id="UP000322214"/>
    </source>
</evidence>
<protein>
    <submittedName>
        <fullName evidence="2">Alpha/beta hydrolase family protein</fullName>
    </submittedName>
</protein>
<dbReference type="InterPro" id="IPR022742">
    <property type="entry name" value="Hydrolase_4"/>
</dbReference>
<dbReference type="InterPro" id="IPR029058">
    <property type="entry name" value="AB_hydrolase_fold"/>
</dbReference>
<dbReference type="RefSeq" id="WP_148618762.1">
    <property type="nucleotide sequence ID" value="NZ_CP042912.1"/>
</dbReference>
<dbReference type="AlphaFoldDB" id="A0A5B9PGV1"/>
<sequence>MIKQHFFGHPESPLFGVYHRPRGKAANGRSVRAAVICPSIGQEYNRTHWTLRLMANQIARKGVHVLRMDYHGIGDSAQCVDQIESLVSWHRNILQSIEHIKRESGAETVMLVGHRFGAALAAQVARQRPDVNGIVMWEPVLCGRSYLDSLRKMHESMLDLWVCKMSTPNDDSIEEILGSRYQRCLLEQIEAMKIELADVIQPQLIADQRSKAKSYSHPEPGTQLIIEDPRPGSWNDLNELELAWLRPKVMRQIVKKIDDMFSRLDRFGALRLCMETIR</sequence>
<organism evidence="2 3">
    <name type="scientific">Mariniblastus fucicola</name>
    <dbReference type="NCBI Taxonomy" id="980251"/>
    <lineage>
        <taxon>Bacteria</taxon>
        <taxon>Pseudomonadati</taxon>
        <taxon>Planctomycetota</taxon>
        <taxon>Planctomycetia</taxon>
        <taxon>Pirellulales</taxon>
        <taxon>Pirellulaceae</taxon>
        <taxon>Mariniblastus</taxon>
    </lineage>
</organism>
<proteinExistence type="predicted"/>
<evidence type="ECO:0000259" key="1">
    <source>
        <dbReference type="Pfam" id="PF12146"/>
    </source>
</evidence>
<gene>
    <name evidence="2" type="ORF">MFFC18_20020</name>
</gene>
<dbReference type="Proteomes" id="UP000322214">
    <property type="component" value="Chromosome"/>
</dbReference>
<dbReference type="OrthoDB" id="249225at2"/>
<evidence type="ECO:0000313" key="2">
    <source>
        <dbReference type="EMBL" id="QEG22141.1"/>
    </source>
</evidence>
<dbReference type="Gene3D" id="3.40.50.1820">
    <property type="entry name" value="alpha/beta hydrolase"/>
    <property type="match status" value="1"/>
</dbReference>
<keyword evidence="3" id="KW-1185">Reference proteome</keyword>
<dbReference type="STRING" id="980251.GCA_001642875_03489"/>
<dbReference type="EMBL" id="CP042912">
    <property type="protein sequence ID" value="QEG22141.1"/>
    <property type="molecule type" value="Genomic_DNA"/>
</dbReference>
<feature type="domain" description="Serine aminopeptidase S33" evidence="1">
    <location>
        <begin position="53"/>
        <end position="166"/>
    </location>
</feature>
<keyword evidence="2" id="KW-0378">Hydrolase</keyword>
<dbReference type="SUPFAM" id="SSF53474">
    <property type="entry name" value="alpha/beta-Hydrolases"/>
    <property type="match status" value="1"/>
</dbReference>
<reference evidence="2 3" key="1">
    <citation type="submission" date="2019-08" db="EMBL/GenBank/DDBJ databases">
        <title>Deep-cultivation of Planctomycetes and their phenomic and genomic characterization uncovers novel biology.</title>
        <authorList>
            <person name="Wiegand S."/>
            <person name="Jogler M."/>
            <person name="Boedeker C."/>
            <person name="Pinto D."/>
            <person name="Vollmers J."/>
            <person name="Rivas-Marin E."/>
            <person name="Kohn T."/>
            <person name="Peeters S.H."/>
            <person name="Heuer A."/>
            <person name="Rast P."/>
            <person name="Oberbeckmann S."/>
            <person name="Bunk B."/>
            <person name="Jeske O."/>
            <person name="Meyerdierks A."/>
            <person name="Storesund J.E."/>
            <person name="Kallscheuer N."/>
            <person name="Luecker S."/>
            <person name="Lage O.M."/>
            <person name="Pohl T."/>
            <person name="Merkel B.J."/>
            <person name="Hornburger P."/>
            <person name="Mueller R.-W."/>
            <person name="Bruemmer F."/>
            <person name="Labrenz M."/>
            <person name="Spormann A.M."/>
            <person name="Op den Camp H."/>
            <person name="Overmann J."/>
            <person name="Amann R."/>
            <person name="Jetten M.S.M."/>
            <person name="Mascher T."/>
            <person name="Medema M.H."/>
            <person name="Devos D.P."/>
            <person name="Kaster A.-K."/>
            <person name="Ovreas L."/>
            <person name="Rohde M."/>
            <person name="Galperin M.Y."/>
            <person name="Jogler C."/>
        </authorList>
    </citation>
    <scope>NUCLEOTIDE SEQUENCE [LARGE SCALE GENOMIC DNA]</scope>
    <source>
        <strain evidence="2 3">FC18</strain>
    </source>
</reference>
<accession>A0A5B9PGV1</accession>